<dbReference type="InterPro" id="IPR024208">
    <property type="entry name" value="DUF3842"/>
</dbReference>
<evidence type="ECO:0000313" key="1">
    <source>
        <dbReference type="EMBL" id="OEF96002.1"/>
    </source>
</evidence>
<dbReference type="AlphaFoldDB" id="A0A1E5FZK7"/>
<dbReference type="Pfam" id="PF10133">
    <property type="entry name" value="CooT"/>
    <property type="match status" value="1"/>
</dbReference>
<keyword evidence="2" id="KW-1185">Reference proteome</keyword>
<proteinExistence type="predicted"/>
<dbReference type="Pfam" id="PF12953">
    <property type="entry name" value="DUF3842"/>
    <property type="match status" value="1"/>
</dbReference>
<name>A0A1E5FZK7_9FIRM</name>
<dbReference type="RefSeq" id="WP_069643922.1">
    <property type="nucleotide sequence ID" value="NZ_MIJE01000033.1"/>
</dbReference>
<protein>
    <recommendedName>
        <fullName evidence="3">DUF3842 domain-containing protein</fullName>
    </recommendedName>
</protein>
<dbReference type="InterPro" id="IPR019300">
    <property type="entry name" value="CooT"/>
</dbReference>
<dbReference type="OrthoDB" id="5422162at2"/>
<gene>
    <name evidence="1" type="ORF">BHF68_09650</name>
</gene>
<accession>A0A1E5FZK7</accession>
<evidence type="ECO:0008006" key="3">
    <source>
        <dbReference type="Google" id="ProtNLM"/>
    </source>
</evidence>
<dbReference type="Proteomes" id="UP000094296">
    <property type="component" value="Unassembled WGS sequence"/>
</dbReference>
<dbReference type="STRING" id="766136.BHF68_09650"/>
<reference evidence="1 2" key="1">
    <citation type="submission" date="2016-09" db="EMBL/GenBank/DDBJ databases">
        <title>Draft genome sequence for the type strain of Desulfuribacillus alkaliarsenatis AHT28, an obligately anaerobic, sulfidogenic bacterium isolated from Russian soda lake sediments.</title>
        <authorList>
            <person name="Abin C.A."/>
            <person name="Hollibaugh J.T."/>
        </authorList>
    </citation>
    <scope>NUCLEOTIDE SEQUENCE [LARGE SCALE GENOMIC DNA]</scope>
    <source>
        <strain evidence="1 2">AHT28</strain>
    </source>
</reference>
<organism evidence="1 2">
    <name type="scientific">Desulfuribacillus alkaliarsenatis</name>
    <dbReference type="NCBI Taxonomy" id="766136"/>
    <lineage>
        <taxon>Bacteria</taxon>
        <taxon>Bacillati</taxon>
        <taxon>Bacillota</taxon>
        <taxon>Desulfuribacillia</taxon>
        <taxon>Desulfuribacillales</taxon>
        <taxon>Desulfuribacillaceae</taxon>
        <taxon>Desulfuribacillus</taxon>
    </lineage>
</organism>
<dbReference type="EMBL" id="MIJE01000033">
    <property type="protein sequence ID" value="OEF96002.1"/>
    <property type="molecule type" value="Genomic_DNA"/>
</dbReference>
<evidence type="ECO:0000313" key="2">
    <source>
        <dbReference type="Proteomes" id="UP000094296"/>
    </source>
</evidence>
<comment type="caution">
    <text evidence="1">The sequence shown here is derived from an EMBL/GenBank/DDBJ whole genome shotgun (WGS) entry which is preliminary data.</text>
</comment>
<sequence>MVKIAIIDGQGGGIGKLITEKVRKTYGTDYHIIALGTNALAASLMLKAGANEAASGDNAVASVVNTVDIIIGSIGIVIPNSMSGEITVNIASSISLSKAHKFLLPLLKGDYTLIGNNLEPLPHLVDELLKELKPIIKKKMEEATMCEANAYLYKDGEETLLLERVDKIVPHSDGLYLENIFGEQKIIKAKIKKMELVNHKIILEKS</sequence>